<comment type="caution">
    <text evidence="1">The sequence shown here is derived from an EMBL/GenBank/DDBJ whole genome shotgun (WGS) entry which is preliminary data.</text>
</comment>
<organism evidence="1 2">
    <name type="scientific">Ancylomarina salipaludis</name>
    <dbReference type="NCBI Taxonomy" id="2501299"/>
    <lineage>
        <taxon>Bacteria</taxon>
        <taxon>Pseudomonadati</taxon>
        <taxon>Bacteroidota</taxon>
        <taxon>Bacteroidia</taxon>
        <taxon>Marinilabiliales</taxon>
        <taxon>Marinifilaceae</taxon>
        <taxon>Ancylomarina</taxon>
    </lineage>
</organism>
<reference evidence="1 2" key="1">
    <citation type="submission" date="2019-01" db="EMBL/GenBank/DDBJ databases">
        <title>Ancylomarina salipaludis sp. nov., isolated from a salt marsh.</title>
        <authorList>
            <person name="Yoon J.-H."/>
        </authorList>
    </citation>
    <scope>NUCLEOTIDE SEQUENCE [LARGE SCALE GENOMIC DNA]</scope>
    <source>
        <strain evidence="1 2">SHSM-M15</strain>
    </source>
</reference>
<evidence type="ECO:0000313" key="2">
    <source>
        <dbReference type="Proteomes" id="UP000289703"/>
    </source>
</evidence>
<accession>A0A4V1N008</accession>
<name>A0A4V1N008_9BACT</name>
<dbReference type="RefSeq" id="WP_129254729.1">
    <property type="nucleotide sequence ID" value="NZ_SAXA01000009.1"/>
</dbReference>
<protein>
    <submittedName>
        <fullName evidence="1">Uncharacterized protein</fullName>
    </submittedName>
</protein>
<sequence length="228" mass="26358">MKTKFIYINLLILIFIGSNHCLLGQPLSKGNIKTIINGRTWVPKTSIALGEQFFLERLDLKGSLLFKGTQFDNIIFAYDILTEEIITAIETSDKTKRNIIINPCFLEGFSVADTPYEFNFLRGDLLHPKLNPDNYYQFVKFPNLRYVIKRKKYKVLKSDQSGKFKYAVANSLFLIKNNELIPLSRKGDILKIFPHKKKEMKRFIRSNKLKIGAKTPMDAVVLLSKFDL</sequence>
<keyword evidence="2" id="KW-1185">Reference proteome</keyword>
<dbReference type="Proteomes" id="UP000289703">
    <property type="component" value="Unassembled WGS sequence"/>
</dbReference>
<evidence type="ECO:0000313" key="1">
    <source>
        <dbReference type="EMBL" id="RXQ92998.1"/>
    </source>
</evidence>
<dbReference type="AlphaFoldDB" id="A0A4V1N008"/>
<dbReference type="OrthoDB" id="1119624at2"/>
<proteinExistence type="predicted"/>
<dbReference type="EMBL" id="SAXA01000009">
    <property type="protein sequence ID" value="RXQ92998.1"/>
    <property type="molecule type" value="Genomic_DNA"/>
</dbReference>
<gene>
    <name evidence="1" type="ORF">EO244_11035</name>
</gene>